<evidence type="ECO:0000313" key="2">
    <source>
        <dbReference type="Proteomes" id="UP001165064"/>
    </source>
</evidence>
<proteinExistence type="predicted"/>
<comment type="caution">
    <text evidence="1">The sequence shown here is derived from an EMBL/GenBank/DDBJ whole genome shotgun (WGS) entry which is preliminary data.</text>
</comment>
<accession>A0ACB5SSX2</accession>
<name>A0ACB5SSX2_AMBMO</name>
<organism evidence="1 2">
    <name type="scientific">Ambrosiozyma monospora</name>
    <name type="common">Yeast</name>
    <name type="synonym">Endomycopsis monosporus</name>
    <dbReference type="NCBI Taxonomy" id="43982"/>
    <lineage>
        <taxon>Eukaryota</taxon>
        <taxon>Fungi</taxon>
        <taxon>Dikarya</taxon>
        <taxon>Ascomycota</taxon>
        <taxon>Saccharomycotina</taxon>
        <taxon>Pichiomycetes</taxon>
        <taxon>Pichiales</taxon>
        <taxon>Pichiaceae</taxon>
        <taxon>Ambrosiozyma</taxon>
    </lineage>
</organism>
<protein>
    <submittedName>
        <fullName evidence="1">Unnamed protein product</fullName>
    </submittedName>
</protein>
<reference evidence="1" key="1">
    <citation type="submission" date="2023-04" db="EMBL/GenBank/DDBJ databases">
        <title>Ambrosiozyma monospora NBRC 10751.</title>
        <authorList>
            <person name="Ichikawa N."/>
            <person name="Sato H."/>
            <person name="Tonouchi N."/>
        </authorList>
    </citation>
    <scope>NUCLEOTIDE SEQUENCE</scope>
    <source>
        <strain evidence="1">NBRC 10751</strain>
    </source>
</reference>
<dbReference type="Proteomes" id="UP001165064">
    <property type="component" value="Unassembled WGS sequence"/>
</dbReference>
<sequence length="959" mass="108179">MSTQSEETRFPSDTSALSLPIINENSTLSLPLSDDLNDDISNSNVSLHGNVPEGQAKNETTLYDDTSILAADSLYSQSVDGRDPKSSAKSGRYRHHRNLSGSSLSSFLPNVDDSSISLGFNKLSEATVSPLGQNSIYELTHSMNYKKRATSTGLLSINSSPASISLRGPTSRDIPPTVLSKITKVKNSQFKPYLNSIEDSYKTFRSNRSLTESTLEAFINQLNTEDKKKLRDNESMASNYELNEEEEVDLDSNALSNIPEVYFSNDFRLDNPRIFKEVTENATILKETVEFNENGARKSLINNDQLQEKMSSYLDIVEVHLIHEISKSSGSFFSALDDLKDITGQSKVLADQLKRIDSDLADMENNQTKSGIEIVKLIRKRNNVEKLEQAILQIHTIMHQADLAESSYFNANYEKSLEVTDSVFALIRGNNPPHPLIDRITEKWPHPLLDLNKVPALANLKRLLMNLITETGESYGKLFADYLIGDLREHYENVSKTETINRLNDNLVKHKTRSLSFAPQRVSDEFKAQLREYMTGLARCGQIVSAFKLYEDKFLIELKSIIKTNLPNDILDVGSRDSSSVRSDTTRSTSTQHGAIGGLRNNMRAMTPKEFEDMLITIYTQLSESFRKLTSHKRLLLEMAMDALSMNDPNFMDRQPDIIMQLDITEAINRALTTTQMRMARVINARGQQNTTISLDYFLRFYSVNSMFISECELIANGAPPNELHAVLSSQLQKFTIQFHKTNIRMLTVRVEKELWKDSKVSQKVQSLSNEIVAAATDDFTGDVWMRKLKLSLGESSGVIPITVPGEKQTEAEDVKRTTLTIDERSIIIPEVVGDVLAIIQKYEVFKLQFPKFDDSSIIEFLKLLNLKTHQMVLGAQATRTAGLKHITSKNLATASQFLDYLAALTPYIKKFFVRTSKADSVNQVEFDRIESVSMRPRSDQLIGLSSYHNNKHTSTWRH</sequence>
<gene>
    <name evidence="1" type="ORF">Amon02_000071100</name>
</gene>
<evidence type="ECO:0000313" key="1">
    <source>
        <dbReference type="EMBL" id="GME71784.1"/>
    </source>
</evidence>
<dbReference type="EMBL" id="BSXS01000281">
    <property type="protein sequence ID" value="GME71784.1"/>
    <property type="molecule type" value="Genomic_DNA"/>
</dbReference>
<keyword evidence="2" id="KW-1185">Reference proteome</keyword>